<keyword evidence="3" id="KW-1185">Reference proteome</keyword>
<sequence length="292" mass="34008">MSKSIYGYINLFPVCERTKNSITKDNEGAFNSVCLEDTNISEDIKSDFNSICKNVLSYFNMMEKGKHSDNNILDGTCVYLHYWLYQYHLKEKNNKNIIAKKLCDALINRNNINGDPICENYKDFHITEDVLKKMKDLYDMNTNVNNLSNSCTKGNTCESANKFALSYKSYKSECESYKDGDFCKILDEYKNKYNSKIIDLIDDTAMYEILYSFQRNNIFRTIISVIAGALFILLFIFILYKFCRDISCLLRGIIRKKNTRNNIDEEWNVLTLSDPSPNTTKNRKHNISYHSA</sequence>
<keyword evidence="1" id="KW-0812">Transmembrane</keyword>
<dbReference type="Pfam" id="PF05795">
    <property type="entry name" value="Plasmodium_Vir"/>
    <property type="match status" value="2"/>
</dbReference>
<name>A0A1Y1JU41_PLAGO</name>
<accession>A0A1Y1JU41</accession>
<evidence type="ECO:0000313" key="2">
    <source>
        <dbReference type="EMBL" id="GAW84627.1"/>
    </source>
</evidence>
<dbReference type="OMA" id="CESANKF"/>
<dbReference type="OrthoDB" id="381216at2759"/>
<gene>
    <name evidence="2" type="ORF">PGO_004065</name>
</gene>
<dbReference type="InterPro" id="IPR008780">
    <property type="entry name" value="Plasmodium_Vir"/>
</dbReference>
<reference evidence="3" key="1">
    <citation type="submission" date="2017-04" db="EMBL/GenBank/DDBJ databases">
        <title>Plasmodium gonderi genome.</title>
        <authorList>
            <person name="Arisue N."/>
            <person name="Honma H."/>
            <person name="Kawai S."/>
            <person name="Tougan T."/>
            <person name="Tanabe K."/>
            <person name="Horii T."/>
        </authorList>
    </citation>
    <scope>NUCLEOTIDE SEQUENCE [LARGE SCALE GENOMIC DNA]</scope>
    <source>
        <strain evidence="3">ATCC 30045</strain>
    </source>
</reference>
<dbReference type="GeneID" id="39745435"/>
<feature type="transmembrane region" description="Helical" evidence="1">
    <location>
        <begin position="218"/>
        <end position="240"/>
    </location>
</feature>
<organism evidence="2 3">
    <name type="scientific">Plasmodium gonderi</name>
    <dbReference type="NCBI Taxonomy" id="77519"/>
    <lineage>
        <taxon>Eukaryota</taxon>
        <taxon>Sar</taxon>
        <taxon>Alveolata</taxon>
        <taxon>Apicomplexa</taxon>
        <taxon>Aconoidasida</taxon>
        <taxon>Haemosporida</taxon>
        <taxon>Plasmodiidae</taxon>
        <taxon>Plasmodium</taxon>
        <taxon>Plasmodium (Plasmodium)</taxon>
    </lineage>
</organism>
<dbReference type="RefSeq" id="XP_028547216.1">
    <property type="nucleotide sequence ID" value="XM_028691415.1"/>
</dbReference>
<protein>
    <submittedName>
        <fullName evidence="2">Variable surface protein</fullName>
    </submittedName>
</protein>
<comment type="caution">
    <text evidence="2">The sequence shown here is derived from an EMBL/GenBank/DDBJ whole genome shotgun (WGS) entry which is preliminary data.</text>
</comment>
<dbReference type="EMBL" id="BDQF01000526">
    <property type="protein sequence ID" value="GAW84627.1"/>
    <property type="molecule type" value="Genomic_DNA"/>
</dbReference>
<keyword evidence="1" id="KW-1133">Transmembrane helix</keyword>
<proteinExistence type="predicted"/>
<keyword evidence="1" id="KW-0472">Membrane</keyword>
<dbReference type="Proteomes" id="UP000195521">
    <property type="component" value="Unassembled WGS sequence"/>
</dbReference>
<evidence type="ECO:0000256" key="1">
    <source>
        <dbReference type="SAM" id="Phobius"/>
    </source>
</evidence>
<dbReference type="AlphaFoldDB" id="A0A1Y1JU41"/>
<evidence type="ECO:0000313" key="3">
    <source>
        <dbReference type="Proteomes" id="UP000195521"/>
    </source>
</evidence>